<organism evidence="2 3">
    <name type="scientific">Deinococcus geothermalis (strain DSM 11300 / CIP 105573 / AG-3a)</name>
    <dbReference type="NCBI Taxonomy" id="319795"/>
    <lineage>
        <taxon>Bacteria</taxon>
        <taxon>Thermotogati</taxon>
        <taxon>Deinococcota</taxon>
        <taxon>Deinococci</taxon>
        <taxon>Deinococcales</taxon>
        <taxon>Deinococcaceae</taxon>
        <taxon>Deinococcus</taxon>
    </lineage>
</organism>
<evidence type="ECO:0000313" key="3">
    <source>
        <dbReference type="Proteomes" id="UP000002431"/>
    </source>
</evidence>
<evidence type="ECO:0000313" key="2">
    <source>
        <dbReference type="EMBL" id="ABF46012.1"/>
    </source>
</evidence>
<accession>Q1IXM2</accession>
<feature type="transmembrane region" description="Helical" evidence="1">
    <location>
        <begin position="37"/>
        <end position="62"/>
    </location>
</feature>
<dbReference type="HOGENOM" id="CLU_092739_0_0_0"/>
<sequence>MRLMGWRTRPRRLASWAPVPASRQVPRPGLGRRALGLAALVLQSVLGVLVVVPILVVLGIGTALGVHAAAWLLGLTLLLALLGLVRTVIRGARLLSPQRLPDAIAKPDVPALARVADDEARLLALLRSGERTLPAATRSALHATVSATRDALRATAGDVTLGRDAFDARQAAREDLPALLRTYHAAPHTPETDRLFLAQLALIERRMRGIIQARQAQQVRALEAQRRYLESKYGEREEAQVRR</sequence>
<dbReference type="Proteomes" id="UP000002431">
    <property type="component" value="Chromosome"/>
</dbReference>
<dbReference type="STRING" id="319795.Dgeo_1717"/>
<reference evidence="2" key="1">
    <citation type="submission" date="2006-04" db="EMBL/GenBank/DDBJ databases">
        <title>Complete sequence of chromosome of Deinococcus geothermalis DSM 11300.</title>
        <authorList>
            <consortium name="US DOE Joint Genome Institute"/>
            <person name="Copeland A."/>
            <person name="Lucas S."/>
            <person name="Lapidus A."/>
            <person name="Barry K."/>
            <person name="Detter J.C."/>
            <person name="Glavina del Rio T."/>
            <person name="Hammon N."/>
            <person name="Israni S."/>
            <person name="Dalin E."/>
            <person name="Tice H."/>
            <person name="Pitluck S."/>
            <person name="Brettin T."/>
            <person name="Bruce D."/>
            <person name="Han C."/>
            <person name="Tapia R."/>
            <person name="Saunders E."/>
            <person name="Gilna P."/>
            <person name="Schmutz J."/>
            <person name="Larimer F."/>
            <person name="Land M."/>
            <person name="Hauser L."/>
            <person name="Kyrpides N."/>
            <person name="Kim E."/>
            <person name="Daly M.J."/>
            <person name="Fredrickson J.K."/>
            <person name="Makarova K.S."/>
            <person name="Gaidamakova E.K."/>
            <person name="Zhai M."/>
            <person name="Richardson P."/>
        </authorList>
    </citation>
    <scope>NUCLEOTIDE SEQUENCE</scope>
    <source>
        <strain evidence="2">DSM 11300</strain>
    </source>
</reference>
<name>Q1IXM2_DEIGD</name>
<dbReference type="AlphaFoldDB" id="Q1IXM2"/>
<evidence type="ECO:0000256" key="1">
    <source>
        <dbReference type="SAM" id="Phobius"/>
    </source>
</evidence>
<keyword evidence="1" id="KW-1133">Transmembrane helix</keyword>
<proteinExistence type="predicted"/>
<protein>
    <recommendedName>
        <fullName evidence="4">5-bromo-4-chloroindolyl phosphate hydrolysis protein</fullName>
    </recommendedName>
</protein>
<evidence type="ECO:0008006" key="4">
    <source>
        <dbReference type="Google" id="ProtNLM"/>
    </source>
</evidence>
<gene>
    <name evidence="2" type="ordered locus">Dgeo_1717</name>
</gene>
<dbReference type="EMBL" id="CP000359">
    <property type="protein sequence ID" value="ABF46012.1"/>
    <property type="molecule type" value="Genomic_DNA"/>
</dbReference>
<feature type="transmembrane region" description="Helical" evidence="1">
    <location>
        <begin position="68"/>
        <end position="89"/>
    </location>
</feature>
<keyword evidence="1" id="KW-0472">Membrane</keyword>
<keyword evidence="1" id="KW-0812">Transmembrane</keyword>
<keyword evidence="3" id="KW-1185">Reference proteome</keyword>
<dbReference type="KEGG" id="dge:Dgeo_1717"/>